<evidence type="ECO:0000313" key="1">
    <source>
        <dbReference type="EMBL" id="MPL94035.1"/>
    </source>
</evidence>
<name>A0A644VRK5_9ZZZZ</name>
<protein>
    <submittedName>
        <fullName evidence="1">Uncharacterized protein</fullName>
    </submittedName>
</protein>
<proteinExistence type="predicted"/>
<organism evidence="1">
    <name type="scientific">bioreactor metagenome</name>
    <dbReference type="NCBI Taxonomy" id="1076179"/>
    <lineage>
        <taxon>unclassified sequences</taxon>
        <taxon>metagenomes</taxon>
        <taxon>ecological metagenomes</taxon>
    </lineage>
</organism>
<reference evidence="1" key="1">
    <citation type="submission" date="2019-08" db="EMBL/GenBank/DDBJ databases">
        <authorList>
            <person name="Kucharzyk K."/>
            <person name="Murdoch R.W."/>
            <person name="Higgins S."/>
            <person name="Loffler F."/>
        </authorList>
    </citation>
    <scope>NUCLEOTIDE SEQUENCE</scope>
</reference>
<accession>A0A644VRK5</accession>
<dbReference type="EMBL" id="VSSQ01000412">
    <property type="protein sequence ID" value="MPL94035.1"/>
    <property type="molecule type" value="Genomic_DNA"/>
</dbReference>
<dbReference type="AlphaFoldDB" id="A0A644VRK5"/>
<sequence>MARILDLSVFGKQTLDIKLPDEKTILHLRKPTQEMVIVMIDYKNLPEDAGAEEIIHRINVTSALILRTNDVGMTISDQYVIDELNTAQKVAICQYYAAWIAEVQSDPNSLPPPSQMNAE</sequence>
<comment type="caution">
    <text evidence="1">The sequence shown here is derived from an EMBL/GenBank/DDBJ whole genome shotgun (WGS) entry which is preliminary data.</text>
</comment>
<gene>
    <name evidence="1" type="ORF">SDC9_40183</name>
</gene>